<dbReference type="Proteomes" id="UP000681340">
    <property type="component" value="Unassembled WGS sequence"/>
</dbReference>
<protein>
    <submittedName>
        <fullName evidence="1">Uncharacterized protein</fullName>
    </submittedName>
</protein>
<name>A0A919SKJ0_9ACTN</name>
<comment type="caution">
    <text evidence="1">The sequence shown here is derived from an EMBL/GenBank/DDBJ whole genome shotgun (WGS) entry which is preliminary data.</text>
</comment>
<organism evidence="1 2">
    <name type="scientific">Actinoplanes auranticolor</name>
    <dbReference type="NCBI Taxonomy" id="47988"/>
    <lineage>
        <taxon>Bacteria</taxon>
        <taxon>Bacillati</taxon>
        <taxon>Actinomycetota</taxon>
        <taxon>Actinomycetes</taxon>
        <taxon>Micromonosporales</taxon>
        <taxon>Micromonosporaceae</taxon>
        <taxon>Actinoplanes</taxon>
    </lineage>
</organism>
<evidence type="ECO:0000313" key="2">
    <source>
        <dbReference type="Proteomes" id="UP000681340"/>
    </source>
</evidence>
<keyword evidence="2" id="KW-1185">Reference proteome</keyword>
<sequence>MTGQFPDELRYRGRLYAVTAVDGHGLFDPADHGLEPGMLSTACWRGVWCRYAVRHGQLLLTSVRLGRSSAPASRLFGVRPRVSPATDVYSGAWHYRRVDGATAFTGRLLVGNGYVDVGRLAMGFPPAWLYERVHELRFTAGRLTSTQNRSAPIAMVRHRLGADGLKPGPNEARSAWVHRTFSLDFDYSWPQIASND</sequence>
<proteinExistence type="predicted"/>
<gene>
    <name evidence="1" type="ORF">Aau02nite_57240</name>
</gene>
<accession>A0A919SKJ0</accession>
<evidence type="ECO:0000313" key="1">
    <source>
        <dbReference type="EMBL" id="GIM73700.1"/>
    </source>
</evidence>
<dbReference type="EMBL" id="BOQL01000046">
    <property type="protein sequence ID" value="GIM73700.1"/>
    <property type="molecule type" value="Genomic_DNA"/>
</dbReference>
<reference evidence="1" key="1">
    <citation type="submission" date="2021-03" db="EMBL/GenBank/DDBJ databases">
        <title>Whole genome shotgun sequence of Actinoplanes auranticolor NBRC 12245.</title>
        <authorList>
            <person name="Komaki H."/>
            <person name="Tamura T."/>
        </authorList>
    </citation>
    <scope>NUCLEOTIDE SEQUENCE</scope>
    <source>
        <strain evidence="1">NBRC 12245</strain>
    </source>
</reference>
<dbReference type="RefSeq" id="WP_212991652.1">
    <property type="nucleotide sequence ID" value="NZ_BAABEA010000037.1"/>
</dbReference>
<dbReference type="AlphaFoldDB" id="A0A919SKJ0"/>